<feature type="region of interest" description="Disordered" evidence="1">
    <location>
        <begin position="747"/>
        <end position="776"/>
    </location>
</feature>
<sequence length="776" mass="86842">MLAIVELLSHCVIEGNFKVSDELNRSIVLSEAGKKVRDQLITKETVDAKDANLLCLLGLVHVEPLVDIAAIDVDRIIGAISTYILDGRIKFPFIFGRALYDGATALIPEERSILKHEDTLRLLEGRPQGVFHSGPFLIGPFGIHRVPHQRSLNPRMSVPIQHCADLSCAAVHSVRLTTSYDASINKTRAALYKVLDQVSKDPADWNGFVLDFTEGDFNPYEIDDGSTLPFLLGDGFSDEELQVLVHRVAEEVDGRLTRAARTFGLNGVIEKWLPGLDRAQLLQLLLTEADEVLAKVLDKAIVEEDIRVPFGEVRRPVVNHRTRSGAWRLRPEASHLGYRVRPGDETTTLLRLASTVRAMFDKNSPEDMDELAWMLREVRGRTTAERLEEFLRKESPRTIVSTLILGRRRNAQRAADLLSISLSTGDDFVDRILWKLGFPLERRADIRDEYWSRHQALETFVTTASANADSTESRLREIASNYFVELERFLFDSLTFATWALLTDHVTSKSPFRYHHAAARTFTIATLNGSVERKPGTSQNDLREDPDLSSIVQGFTRLADHLTSLLGREGEMVRLESELPKFVRKTDLQRFPFRHVVPFLDLLDSSQHTLPQTLRAVGQQLNNSGIMTARNGLAHAKSQRTPTIVEVNDALSKARSALRLLEEIGCVRNTYQAVSTSIDAWGRATTLMRSHGADIKFSGPNGFGMLGLPSLMLPVYLVQGAVFAEPNEMLRFREGFDSDYSVYWEGIPHRPERGSPDSPTSPNQTVEELASPAPIG</sequence>
<dbReference type="EMBL" id="JBBLYY010000034">
    <property type="protein sequence ID" value="MEK0171142.1"/>
    <property type="molecule type" value="Genomic_DNA"/>
</dbReference>
<feature type="compositionally biased region" description="Polar residues" evidence="1">
    <location>
        <begin position="757"/>
        <end position="766"/>
    </location>
</feature>
<reference evidence="2 3" key="1">
    <citation type="submission" date="2024-03" db="EMBL/GenBank/DDBJ databases">
        <title>Whole genomes of four grape xylem sap localized bacterial endophytes.</title>
        <authorList>
            <person name="Kumar G."/>
            <person name="Savka M.A."/>
        </authorList>
    </citation>
    <scope>NUCLEOTIDE SEQUENCE [LARGE SCALE GENOMIC DNA]</scope>
    <source>
        <strain evidence="2 3">RIT_GXS8</strain>
    </source>
</reference>
<dbReference type="RefSeq" id="WP_340196067.1">
    <property type="nucleotide sequence ID" value="NZ_JBBKAP010000019.1"/>
</dbReference>
<name>A0ABU8Y8X8_9MICO</name>
<evidence type="ECO:0000313" key="2">
    <source>
        <dbReference type="EMBL" id="MEK0171142.1"/>
    </source>
</evidence>
<protein>
    <submittedName>
        <fullName evidence="2">Uncharacterized protein</fullName>
    </submittedName>
</protein>
<accession>A0ABU8Y8X8</accession>
<comment type="caution">
    <text evidence="2">The sequence shown here is derived from an EMBL/GenBank/DDBJ whole genome shotgun (WGS) entry which is preliminary data.</text>
</comment>
<gene>
    <name evidence="2" type="ORF">WMN62_06650</name>
</gene>
<evidence type="ECO:0000313" key="3">
    <source>
        <dbReference type="Proteomes" id="UP001370299"/>
    </source>
</evidence>
<dbReference type="Proteomes" id="UP001370299">
    <property type="component" value="Unassembled WGS sequence"/>
</dbReference>
<proteinExistence type="predicted"/>
<organism evidence="2 3">
    <name type="scientific">Curtobacterium citreum</name>
    <dbReference type="NCBI Taxonomy" id="2036"/>
    <lineage>
        <taxon>Bacteria</taxon>
        <taxon>Bacillati</taxon>
        <taxon>Actinomycetota</taxon>
        <taxon>Actinomycetes</taxon>
        <taxon>Micrococcales</taxon>
        <taxon>Microbacteriaceae</taxon>
        <taxon>Curtobacterium</taxon>
    </lineage>
</organism>
<keyword evidence="3" id="KW-1185">Reference proteome</keyword>
<evidence type="ECO:0000256" key="1">
    <source>
        <dbReference type="SAM" id="MobiDB-lite"/>
    </source>
</evidence>